<organism evidence="3 4">
    <name type="scientific">Torulaspora globosa</name>
    <dbReference type="NCBI Taxonomy" id="48254"/>
    <lineage>
        <taxon>Eukaryota</taxon>
        <taxon>Fungi</taxon>
        <taxon>Dikarya</taxon>
        <taxon>Ascomycota</taxon>
        <taxon>Saccharomycotina</taxon>
        <taxon>Saccharomycetes</taxon>
        <taxon>Saccharomycetales</taxon>
        <taxon>Saccharomycetaceae</taxon>
        <taxon>Torulaspora</taxon>
    </lineage>
</organism>
<evidence type="ECO:0000313" key="3">
    <source>
        <dbReference type="EMBL" id="QLQ81532.1"/>
    </source>
</evidence>
<keyword evidence="4" id="KW-1185">Reference proteome</keyword>
<gene>
    <name evidence="3" type="ORF">HG537_0F02930</name>
</gene>
<evidence type="ECO:0008006" key="5">
    <source>
        <dbReference type="Google" id="ProtNLM"/>
    </source>
</evidence>
<name>A0A7H9HYJ6_9SACH</name>
<dbReference type="AlphaFoldDB" id="A0A7H9HYJ6"/>
<dbReference type="Proteomes" id="UP000510647">
    <property type="component" value="Chromosome 6"/>
</dbReference>
<keyword evidence="1" id="KW-0175">Coiled coil</keyword>
<keyword evidence="2" id="KW-0812">Transmembrane</keyword>
<accession>A0A7H9HYJ6</accession>
<protein>
    <recommendedName>
        <fullName evidence="5">Inner membrane assembly complex subunit 17</fullName>
    </recommendedName>
</protein>
<proteinExistence type="predicted"/>
<reference evidence="3 4" key="1">
    <citation type="submission" date="2020-06" db="EMBL/GenBank/DDBJ databases">
        <title>The yeast mating-type switching endonuclease HO is a domesticated member of an unorthodox homing genetic element family.</title>
        <authorList>
            <person name="Coughlan A.Y."/>
            <person name="Lombardi L."/>
            <person name="Braun-Galleani S."/>
            <person name="Martos A.R."/>
            <person name="Galeote V."/>
            <person name="Bigey F."/>
            <person name="Dequin S."/>
            <person name="Byrne K.P."/>
            <person name="Wolfe K.H."/>
        </authorList>
    </citation>
    <scope>NUCLEOTIDE SEQUENCE [LARGE SCALE GENOMIC DNA]</scope>
    <source>
        <strain evidence="3 4">CBS2947</strain>
    </source>
</reference>
<feature type="coiled-coil region" evidence="1">
    <location>
        <begin position="122"/>
        <end position="149"/>
    </location>
</feature>
<feature type="transmembrane region" description="Helical" evidence="2">
    <location>
        <begin position="102"/>
        <end position="121"/>
    </location>
</feature>
<evidence type="ECO:0000256" key="2">
    <source>
        <dbReference type="SAM" id="Phobius"/>
    </source>
</evidence>
<sequence>MMSVWLATGRSRAGPVVLRPFVRYGMRLSFSTMNTVRKEIQTLEDLTKLDSLKDIEPELIKRLIDERTSELNTKNELEMLKKFDKEEQLLRQSPLRRFTRPLWIFLIMSSTVYLVCHYVWWRLEYEEKEIDYARRVEELEVELKSLMAQTDGPSQEKDQHGDKPWFRRWFF</sequence>
<dbReference type="OrthoDB" id="4082954at2759"/>
<evidence type="ECO:0000313" key="4">
    <source>
        <dbReference type="Proteomes" id="UP000510647"/>
    </source>
</evidence>
<evidence type="ECO:0000256" key="1">
    <source>
        <dbReference type="SAM" id="Coils"/>
    </source>
</evidence>
<keyword evidence="2" id="KW-1133">Transmembrane helix</keyword>
<dbReference type="EMBL" id="CP059272">
    <property type="protein sequence ID" value="QLQ81532.1"/>
    <property type="molecule type" value="Genomic_DNA"/>
</dbReference>
<keyword evidence="2" id="KW-0472">Membrane</keyword>